<evidence type="ECO:0000256" key="1">
    <source>
        <dbReference type="SAM" id="Phobius"/>
    </source>
</evidence>
<dbReference type="Proteomes" id="UP000319557">
    <property type="component" value="Chromosome"/>
</dbReference>
<keyword evidence="1" id="KW-1133">Transmembrane helix</keyword>
<evidence type="ECO:0000313" key="2">
    <source>
        <dbReference type="EMBL" id="QDS90184.1"/>
    </source>
</evidence>
<feature type="transmembrane region" description="Helical" evidence="1">
    <location>
        <begin position="12"/>
        <end position="37"/>
    </location>
</feature>
<dbReference type="KEGG" id="ruv:EC9_43910"/>
<keyword evidence="1" id="KW-0812">Transmembrane</keyword>
<proteinExistence type="predicted"/>
<dbReference type="OrthoDB" id="283675at2"/>
<keyword evidence="1" id="KW-0472">Membrane</keyword>
<name>A0A517M5N6_9BACT</name>
<dbReference type="EMBL" id="CP036261">
    <property type="protein sequence ID" value="QDS90184.1"/>
    <property type="molecule type" value="Genomic_DNA"/>
</dbReference>
<sequence length="104" mass="11940">MAHYDDLDNKQIYAYSAIFVVGTVITIFFVSIIFHWMDNGEQTRKMLETEYNQFNQILAEQTESLNEFVVVDPVTGRFGIPIENAIDSALKQEKKSDEGTRDEA</sequence>
<reference evidence="2 3" key="1">
    <citation type="submission" date="2019-02" db="EMBL/GenBank/DDBJ databases">
        <title>Deep-cultivation of Planctomycetes and their phenomic and genomic characterization uncovers novel biology.</title>
        <authorList>
            <person name="Wiegand S."/>
            <person name="Jogler M."/>
            <person name="Boedeker C."/>
            <person name="Pinto D."/>
            <person name="Vollmers J."/>
            <person name="Rivas-Marin E."/>
            <person name="Kohn T."/>
            <person name="Peeters S.H."/>
            <person name="Heuer A."/>
            <person name="Rast P."/>
            <person name="Oberbeckmann S."/>
            <person name="Bunk B."/>
            <person name="Jeske O."/>
            <person name="Meyerdierks A."/>
            <person name="Storesund J.E."/>
            <person name="Kallscheuer N."/>
            <person name="Luecker S."/>
            <person name="Lage O.M."/>
            <person name="Pohl T."/>
            <person name="Merkel B.J."/>
            <person name="Hornburger P."/>
            <person name="Mueller R.-W."/>
            <person name="Bruemmer F."/>
            <person name="Labrenz M."/>
            <person name="Spormann A.M."/>
            <person name="Op den Camp H."/>
            <person name="Overmann J."/>
            <person name="Amann R."/>
            <person name="Jetten M.S.M."/>
            <person name="Mascher T."/>
            <person name="Medema M.H."/>
            <person name="Devos D.P."/>
            <person name="Kaster A.-K."/>
            <person name="Ovreas L."/>
            <person name="Rohde M."/>
            <person name="Galperin M.Y."/>
            <person name="Jogler C."/>
        </authorList>
    </citation>
    <scope>NUCLEOTIDE SEQUENCE [LARGE SCALE GENOMIC DNA]</scope>
    <source>
        <strain evidence="2 3">EC9</strain>
    </source>
</reference>
<accession>A0A517M5N6</accession>
<dbReference type="AlphaFoldDB" id="A0A517M5N6"/>
<gene>
    <name evidence="2" type="ORF">EC9_43910</name>
</gene>
<dbReference type="RefSeq" id="WP_145123019.1">
    <property type="nucleotide sequence ID" value="NZ_CP036261.1"/>
</dbReference>
<keyword evidence="3" id="KW-1185">Reference proteome</keyword>
<protein>
    <submittedName>
        <fullName evidence="2">Uncharacterized protein</fullName>
    </submittedName>
</protein>
<evidence type="ECO:0000313" key="3">
    <source>
        <dbReference type="Proteomes" id="UP000319557"/>
    </source>
</evidence>
<organism evidence="2 3">
    <name type="scientific">Rosistilla ulvae</name>
    <dbReference type="NCBI Taxonomy" id="1930277"/>
    <lineage>
        <taxon>Bacteria</taxon>
        <taxon>Pseudomonadati</taxon>
        <taxon>Planctomycetota</taxon>
        <taxon>Planctomycetia</taxon>
        <taxon>Pirellulales</taxon>
        <taxon>Pirellulaceae</taxon>
        <taxon>Rosistilla</taxon>
    </lineage>
</organism>